<feature type="chain" id="PRO_5039751420" description="Carboxylic ester hydrolase" evidence="3">
    <location>
        <begin position="25"/>
        <end position="520"/>
    </location>
</feature>
<dbReference type="InterPro" id="IPR050309">
    <property type="entry name" value="Type-B_Carboxylest/Lipase"/>
</dbReference>
<dbReference type="RefSeq" id="WP_059265294.1">
    <property type="nucleotide sequence ID" value="NZ_KQ948362.1"/>
</dbReference>
<dbReference type="InterPro" id="IPR019826">
    <property type="entry name" value="Carboxylesterase_B_AS"/>
</dbReference>
<dbReference type="Gene3D" id="3.40.50.1820">
    <property type="entry name" value="alpha/beta hydrolase"/>
    <property type="match status" value="1"/>
</dbReference>
<evidence type="ECO:0000256" key="2">
    <source>
        <dbReference type="ARBA" id="ARBA00022801"/>
    </source>
</evidence>
<evidence type="ECO:0000259" key="5">
    <source>
        <dbReference type="Pfam" id="PF00135"/>
    </source>
</evidence>
<evidence type="ECO:0000256" key="1">
    <source>
        <dbReference type="ARBA" id="ARBA00005964"/>
    </source>
</evidence>
<dbReference type="Pfam" id="PF00135">
    <property type="entry name" value="COesterase"/>
    <property type="match status" value="1"/>
</dbReference>
<feature type="region of interest" description="Disordered" evidence="4">
    <location>
        <begin position="77"/>
        <end position="104"/>
    </location>
</feature>
<dbReference type="InterPro" id="IPR029058">
    <property type="entry name" value="AB_hydrolase_fold"/>
</dbReference>
<comment type="similarity">
    <text evidence="1 3">Belongs to the type-B carboxylesterase/lipase family.</text>
</comment>
<dbReference type="GO" id="GO:0016787">
    <property type="term" value="F:hydrolase activity"/>
    <property type="evidence" value="ECO:0007669"/>
    <property type="project" value="UniProtKB-KW"/>
</dbReference>
<dbReference type="InterPro" id="IPR002018">
    <property type="entry name" value="CarbesteraseB"/>
</dbReference>
<dbReference type="SUPFAM" id="SSF53474">
    <property type="entry name" value="alpha/beta-Hydrolases"/>
    <property type="match status" value="1"/>
</dbReference>
<name>A0A101PZ82_STRCK</name>
<dbReference type="Proteomes" id="UP000053398">
    <property type="component" value="Unassembled WGS sequence"/>
</dbReference>
<feature type="domain" description="Carboxylesterase type B" evidence="5">
    <location>
        <begin position="35"/>
        <end position="491"/>
    </location>
</feature>
<dbReference type="AlphaFoldDB" id="A0A101PZ82"/>
<dbReference type="EC" id="3.1.1.-" evidence="3"/>
<dbReference type="PANTHER" id="PTHR11559">
    <property type="entry name" value="CARBOXYLESTERASE"/>
    <property type="match status" value="1"/>
</dbReference>
<keyword evidence="3" id="KW-0732">Signal</keyword>
<dbReference type="EMBL" id="LMWP01000035">
    <property type="protein sequence ID" value="KUN20376.1"/>
    <property type="molecule type" value="Genomic_DNA"/>
</dbReference>
<keyword evidence="2 3" id="KW-0378">Hydrolase</keyword>
<keyword evidence="7" id="KW-1185">Reference proteome</keyword>
<reference evidence="6 7" key="1">
    <citation type="submission" date="2015-10" db="EMBL/GenBank/DDBJ databases">
        <title>Draft genome sequence of Streptomyces corchorusii DSM 40340, type strain for the species Streptomyces corchorusii.</title>
        <authorList>
            <person name="Ruckert C."/>
            <person name="Winkler A."/>
            <person name="Kalinowski J."/>
            <person name="Kampfer P."/>
            <person name="Glaeser S."/>
        </authorList>
    </citation>
    <scope>NUCLEOTIDE SEQUENCE [LARGE SCALE GENOMIC DNA]</scope>
    <source>
        <strain evidence="6 7">DSM 40340</strain>
    </source>
</reference>
<dbReference type="ESTHER" id="strhj-h2jky2">
    <property type="family name" value="Carb_B_Bacteria"/>
</dbReference>
<organism evidence="6 7">
    <name type="scientific">Streptomyces corchorusii</name>
    <name type="common">Streptomyces chibaensis</name>
    <dbReference type="NCBI Taxonomy" id="1903"/>
    <lineage>
        <taxon>Bacteria</taxon>
        <taxon>Bacillati</taxon>
        <taxon>Actinomycetota</taxon>
        <taxon>Actinomycetes</taxon>
        <taxon>Kitasatosporales</taxon>
        <taxon>Streptomycetaceae</taxon>
        <taxon>Streptomyces</taxon>
    </lineage>
</organism>
<comment type="caution">
    <text evidence="6">The sequence shown here is derived from an EMBL/GenBank/DDBJ whole genome shotgun (WGS) entry which is preliminary data.</text>
</comment>
<evidence type="ECO:0000313" key="6">
    <source>
        <dbReference type="EMBL" id="KUN20376.1"/>
    </source>
</evidence>
<protein>
    <recommendedName>
        <fullName evidence="3">Carboxylic ester hydrolase</fullName>
        <ecNumber evidence="3">3.1.1.-</ecNumber>
    </recommendedName>
</protein>
<sequence>MTTHRVLTTLGCALITVLTTAWSAAPPAQPAPPAATVVRTHHGPVRGVHRDGYRTFAGIPYAAPPIGSLRWAPPSPAATWSGTRDANRPASACPQPAGEVPAGSTDEDCLHLNVTTPDGAGPAHPRPVVVWLHGGGFTTGAGSSYDAHRMAVRGDVVIVTVNYRLGALGFLAHSGLPGSGTFGLADQQAALRWVRAEIGAFGGDAHNVTLAGESAGGYSVCAQLTSPAAAGLFDRAIIESGPCTGRPERPFAPSSVPLPAARAAGADFAARVGCGSARDVLTCLRHVAVSRLLAAQSADQQPATGTPLLPDDPAAAITDGRFHHVPVLIGHTHDEGNGWAAGIIQAGHPVTPQTWPDVVAAFFPAPGQAKAIVREYPVHRTDGGPVFGAVIGDADFACPTARTGGLLAAQVPVWRYEFADEHAPLLTPGTPPFPLGAPHASELPYLFDLGGRPRELTAAQHRLADTMIDYWTRFARGADPNGPSSPHWPRRTVLSLAPDHIVATRTTRSRHHCGFWNGLG</sequence>
<accession>A0A101PZ82</accession>
<evidence type="ECO:0000256" key="3">
    <source>
        <dbReference type="RuleBase" id="RU361235"/>
    </source>
</evidence>
<dbReference type="PROSITE" id="PS00122">
    <property type="entry name" value="CARBOXYLESTERASE_B_1"/>
    <property type="match status" value="1"/>
</dbReference>
<proteinExistence type="inferred from homology"/>
<feature type="signal peptide" evidence="3">
    <location>
        <begin position="1"/>
        <end position="24"/>
    </location>
</feature>
<evidence type="ECO:0000313" key="7">
    <source>
        <dbReference type="Proteomes" id="UP000053398"/>
    </source>
</evidence>
<gene>
    <name evidence="6" type="ORF">AQJ11_29750</name>
</gene>
<evidence type="ECO:0000256" key="4">
    <source>
        <dbReference type="SAM" id="MobiDB-lite"/>
    </source>
</evidence>